<dbReference type="InterPro" id="IPR029058">
    <property type="entry name" value="AB_hydrolase_fold"/>
</dbReference>
<dbReference type="Proteomes" id="UP000225108">
    <property type="component" value="Unassembled WGS sequence"/>
</dbReference>
<proteinExistence type="inferred from homology"/>
<evidence type="ECO:0000256" key="1">
    <source>
        <dbReference type="ARBA" id="ARBA00010515"/>
    </source>
</evidence>
<evidence type="ECO:0000313" key="5">
    <source>
        <dbReference type="Proteomes" id="UP000225108"/>
    </source>
</evidence>
<dbReference type="SUPFAM" id="SSF53474">
    <property type="entry name" value="alpha/beta-Hydrolases"/>
    <property type="match status" value="1"/>
</dbReference>
<comment type="similarity">
    <text evidence="1">Belongs to the 'GDXG' lipolytic enzyme family.</text>
</comment>
<evidence type="ECO:0000259" key="3">
    <source>
        <dbReference type="Pfam" id="PF07859"/>
    </source>
</evidence>
<dbReference type="PROSITE" id="PS01173">
    <property type="entry name" value="LIPASE_GDXG_HIS"/>
    <property type="match status" value="1"/>
</dbReference>
<evidence type="ECO:0000256" key="2">
    <source>
        <dbReference type="ARBA" id="ARBA00022801"/>
    </source>
</evidence>
<gene>
    <name evidence="4" type="ORF">CSW57_13610</name>
</gene>
<organism evidence="4 5">
    <name type="scientific">Williamsia marianensis</name>
    <dbReference type="NCBI Taxonomy" id="85044"/>
    <lineage>
        <taxon>Bacteria</taxon>
        <taxon>Bacillati</taxon>
        <taxon>Actinomycetota</taxon>
        <taxon>Actinomycetes</taxon>
        <taxon>Mycobacteriales</taxon>
        <taxon>Nocardiaceae</taxon>
        <taxon>Williamsia</taxon>
    </lineage>
</organism>
<protein>
    <submittedName>
        <fullName evidence="4">Esterase</fullName>
    </submittedName>
</protein>
<dbReference type="Gene3D" id="3.40.50.1820">
    <property type="entry name" value="alpha/beta hydrolase"/>
    <property type="match status" value="1"/>
</dbReference>
<evidence type="ECO:0000313" key="4">
    <source>
        <dbReference type="EMBL" id="PHV67222.1"/>
    </source>
</evidence>
<comment type="caution">
    <text evidence="4">The sequence shown here is derived from an EMBL/GenBank/DDBJ whole genome shotgun (WGS) entry which is preliminary data.</text>
</comment>
<dbReference type="PANTHER" id="PTHR48081:SF30">
    <property type="entry name" value="ACETYL-HYDROLASE LIPR-RELATED"/>
    <property type="match status" value="1"/>
</dbReference>
<dbReference type="EMBL" id="PEBD01000008">
    <property type="protein sequence ID" value="PHV67222.1"/>
    <property type="molecule type" value="Genomic_DNA"/>
</dbReference>
<name>A0A2G3PQ63_WILMA</name>
<dbReference type="PANTHER" id="PTHR48081">
    <property type="entry name" value="AB HYDROLASE SUPERFAMILY PROTEIN C4A8.06C"/>
    <property type="match status" value="1"/>
</dbReference>
<dbReference type="GO" id="GO:0004806">
    <property type="term" value="F:triacylglycerol lipase activity"/>
    <property type="evidence" value="ECO:0007669"/>
    <property type="project" value="TreeGrafter"/>
</dbReference>
<dbReference type="InterPro" id="IPR002168">
    <property type="entry name" value="Lipase_GDXG_HIS_AS"/>
</dbReference>
<keyword evidence="2" id="KW-0378">Hydrolase</keyword>
<accession>A0A2G3PQ63</accession>
<dbReference type="InterPro" id="IPR050300">
    <property type="entry name" value="GDXG_lipolytic_enzyme"/>
</dbReference>
<dbReference type="Pfam" id="PF07859">
    <property type="entry name" value="Abhydrolase_3"/>
    <property type="match status" value="1"/>
</dbReference>
<reference evidence="4 5" key="1">
    <citation type="submission" date="2017-10" db="EMBL/GenBank/DDBJ databases">
        <title>The draft genome sequence of Williamsia sp. BULT 1.1 isolated from the semi-arid grassland soils from South Africa.</title>
        <authorList>
            <person name="Kabwe M.H."/>
            <person name="Govender N."/>
            <person name="Mutseka Lunga P."/>
            <person name="Vikram S."/>
            <person name="Makhalanyane T.P."/>
        </authorList>
    </citation>
    <scope>NUCLEOTIDE SEQUENCE [LARGE SCALE GENOMIC DNA]</scope>
    <source>
        <strain evidence="4 5">BULT 1.1</strain>
    </source>
</reference>
<feature type="domain" description="Alpha/beta hydrolase fold-3" evidence="3">
    <location>
        <begin position="76"/>
        <end position="273"/>
    </location>
</feature>
<dbReference type="AlphaFoldDB" id="A0A2G3PQ63"/>
<sequence>MELKPFLSVPAGELIFRPLFALTLNSRWSPQTQRKLLEMSTLLLPRVPHSVIRSVTLGDRTAERVSVGATEHGRAVLYLHGGAYIVGSPTTHRALTTTLARAAGAEVYALDYRLAPEHPMPAAVDDSVAAYLALLERGYSPESVAIAGDSAGGGLSVATARVLIDEHGVTPAALGLISPWVNPAGVSEDLGTDIVVNLEWSRQGAAAYLGDGDPTDPRYAPAVGSLEGLPPTLVQIGQRELLLEQVTEFVASLREAGVDVTASDLGPLWHVAHTAAPLVTEAAAAVDDLGRFLGDRLRYSQAVLAEPAGRNAG</sequence>
<dbReference type="InterPro" id="IPR013094">
    <property type="entry name" value="AB_hydrolase_3"/>
</dbReference>